<dbReference type="GO" id="GO:0043005">
    <property type="term" value="C:neuron projection"/>
    <property type="evidence" value="ECO:0007669"/>
    <property type="project" value="TreeGrafter"/>
</dbReference>
<gene>
    <name evidence="3" type="ORF">OVN521_LOCUS47246</name>
    <name evidence="4" type="ORF">OVN521_LOCUS47262</name>
</gene>
<keyword evidence="1" id="KW-0734">Signal transduction inhibitor</keyword>
<name>A0A821GIX6_9BILA</name>
<dbReference type="Proteomes" id="UP000663866">
    <property type="component" value="Unassembled WGS sequence"/>
</dbReference>
<feature type="non-terminal residue" evidence="3">
    <location>
        <position position="1"/>
    </location>
</feature>
<accession>A0A821GIX6</accession>
<feature type="non-terminal residue" evidence="3">
    <location>
        <position position="66"/>
    </location>
</feature>
<evidence type="ECO:0000313" key="5">
    <source>
        <dbReference type="Proteomes" id="UP000663866"/>
    </source>
</evidence>
<dbReference type="GO" id="GO:0005737">
    <property type="term" value="C:cytoplasm"/>
    <property type="evidence" value="ECO:0007669"/>
    <property type="project" value="TreeGrafter"/>
</dbReference>
<dbReference type="InterPro" id="IPR040759">
    <property type="entry name" value="RGS_DHEX"/>
</dbReference>
<organism evidence="3 5">
    <name type="scientific">Rotaria magnacalcarata</name>
    <dbReference type="NCBI Taxonomy" id="392030"/>
    <lineage>
        <taxon>Eukaryota</taxon>
        <taxon>Metazoa</taxon>
        <taxon>Spiralia</taxon>
        <taxon>Gnathifera</taxon>
        <taxon>Rotifera</taxon>
        <taxon>Eurotatoria</taxon>
        <taxon>Bdelloidea</taxon>
        <taxon>Philodinida</taxon>
        <taxon>Philodinidae</taxon>
        <taxon>Rotaria</taxon>
    </lineage>
</organism>
<evidence type="ECO:0000259" key="2">
    <source>
        <dbReference type="Pfam" id="PF18148"/>
    </source>
</evidence>
<dbReference type="AlphaFoldDB" id="A0A821GIX6"/>
<proteinExistence type="predicted"/>
<keyword evidence="5" id="KW-1185">Reference proteome</keyword>
<reference evidence="3" key="1">
    <citation type="submission" date="2021-02" db="EMBL/GenBank/DDBJ databases">
        <authorList>
            <person name="Nowell W R."/>
        </authorList>
    </citation>
    <scope>NUCLEOTIDE SEQUENCE</scope>
</reference>
<dbReference type="PANTHER" id="PTHR45746:SF6">
    <property type="entry name" value="LP21163P"/>
    <property type="match status" value="1"/>
</dbReference>
<evidence type="ECO:0000313" key="4">
    <source>
        <dbReference type="EMBL" id="CAF4666098.1"/>
    </source>
</evidence>
<dbReference type="InterPro" id="IPR047016">
    <property type="entry name" value="RGS6/7/9/11"/>
</dbReference>
<protein>
    <recommendedName>
        <fullName evidence="2">Regulator of G-protein signalling DHEX domain-containing protein</fullName>
    </recommendedName>
</protein>
<evidence type="ECO:0000313" key="3">
    <source>
        <dbReference type="EMBL" id="CAF4665670.1"/>
    </source>
</evidence>
<dbReference type="GO" id="GO:0009968">
    <property type="term" value="P:negative regulation of signal transduction"/>
    <property type="evidence" value="ECO:0007669"/>
    <property type="project" value="UniProtKB-KW"/>
</dbReference>
<dbReference type="Gene3D" id="1.10.1240.60">
    <property type="match status" value="1"/>
</dbReference>
<dbReference type="EMBL" id="CAJOBG010091116">
    <property type="protein sequence ID" value="CAF4666098.1"/>
    <property type="molecule type" value="Genomic_DNA"/>
</dbReference>
<dbReference type="GO" id="GO:0008277">
    <property type="term" value="P:regulation of G protein-coupled receptor signaling pathway"/>
    <property type="evidence" value="ECO:0007669"/>
    <property type="project" value="InterPro"/>
</dbReference>
<dbReference type="PANTHER" id="PTHR45746">
    <property type="entry name" value="LP21163P"/>
    <property type="match status" value="1"/>
</dbReference>
<evidence type="ECO:0000256" key="1">
    <source>
        <dbReference type="ARBA" id="ARBA00022700"/>
    </source>
</evidence>
<dbReference type="InterPro" id="IPR047017">
    <property type="entry name" value="RGS6/7/9/11_DHEX_sf"/>
</dbReference>
<dbReference type="Pfam" id="PF18148">
    <property type="entry name" value="RGS_DHEX"/>
    <property type="match status" value="1"/>
</dbReference>
<feature type="domain" description="Regulator of G-protein signalling DHEX" evidence="2">
    <location>
        <begin position="1"/>
        <end position="66"/>
    </location>
</feature>
<comment type="caution">
    <text evidence="3">The sequence shown here is derived from an EMBL/GenBank/DDBJ whole genome shotgun (WGS) entry which is preliminary data.</text>
</comment>
<dbReference type="EMBL" id="CAJOBG010091015">
    <property type="protein sequence ID" value="CAF4665670.1"/>
    <property type="molecule type" value="Genomic_DNA"/>
</dbReference>
<sequence length="66" mass="7985">YEAENLARLQKLFARKWEFIYMQAEAQIKVDKKRDKFERNVLDSQERAFWDVYRPAPGCINSTEQD</sequence>
<dbReference type="GO" id="GO:0005096">
    <property type="term" value="F:GTPase activator activity"/>
    <property type="evidence" value="ECO:0007669"/>
    <property type="project" value="TreeGrafter"/>
</dbReference>